<evidence type="ECO:0000256" key="3">
    <source>
        <dbReference type="ARBA" id="ARBA00022839"/>
    </source>
</evidence>
<feature type="domain" description="Xrn1 helical" evidence="6">
    <location>
        <begin position="391"/>
        <end position="574"/>
    </location>
</feature>
<proteinExistence type="inferred from homology"/>
<sequence>MGVPGFFAWLLKKHKKSNIISNNLKTSVNVLYIDANCLIHPQCFKVLHFYNDTLDIEKLEKKMFKRILNYVDYLIGYVNPTEEVYISIDGVAPAAKMTQQRKRRYKTIIDNEIYGKIKKKYGKESTNIWSNTAITPGTVFMEKLHQEFLKYIKQNRTGLKIKYTYSSYHTIGEGEHKILQDIKYKSNQDKTYVIYGLDADLIFLALASQKNNIFLLREEMYLKKDNNEKEKIIDIVTDVSEDLNFVSMDETKKSINCQIREFISSQKESKIDEKIDFTNDFIVLCYFLGNDFLPNLPSIEIKNDGIDFLLDNYSKVYLTLGCGITYFSSDNILEINNIFLGLFFENLAKYEDYYFKVKYPKWVDMIKNRFPPSDDPYEKEIWEVDTMRRFKIHDPIKLGHDEPELWKFRFYEYYYGVVSYQKEHISEMCYEYIKGLVWNTKYYFEKCSSWSWYYKYAHAPFVSDLSKYFKNNDISLQKIIINNENLISPFIQLLAVLPSNYSNLLPSKYGHLMTNSKSPIIDIYPTSFVTDMLYKDSFHKCIPILPNINIDRIINAVKEIELNNSEKERNIISDNFTIKH</sequence>
<protein>
    <submittedName>
        <fullName evidence="7">XRN 5'-3' exonuclease</fullName>
    </submittedName>
</protein>
<evidence type="ECO:0000256" key="2">
    <source>
        <dbReference type="ARBA" id="ARBA00022801"/>
    </source>
</evidence>
<feature type="domain" description="Xrn1 helical" evidence="6">
    <location>
        <begin position="279"/>
        <end position="356"/>
    </location>
</feature>
<dbReference type="InterPro" id="IPR041412">
    <property type="entry name" value="Xrn1_helical"/>
</dbReference>
<evidence type="ECO:0000313" key="7">
    <source>
        <dbReference type="EMBL" id="ARF09874.1"/>
    </source>
</evidence>
<dbReference type="Gene3D" id="3.40.50.12390">
    <property type="match status" value="1"/>
</dbReference>
<dbReference type="GO" id="GO:0016075">
    <property type="term" value="P:rRNA catabolic process"/>
    <property type="evidence" value="ECO:0007669"/>
    <property type="project" value="TreeGrafter"/>
</dbReference>
<evidence type="ECO:0000256" key="4">
    <source>
        <dbReference type="ARBA" id="ARBA00038299"/>
    </source>
</evidence>
<dbReference type="GO" id="GO:0003723">
    <property type="term" value="F:RNA binding"/>
    <property type="evidence" value="ECO:0007669"/>
    <property type="project" value="TreeGrafter"/>
</dbReference>
<dbReference type="Gene3D" id="1.25.40.1050">
    <property type="match status" value="1"/>
</dbReference>
<evidence type="ECO:0000259" key="5">
    <source>
        <dbReference type="Pfam" id="PF03159"/>
    </source>
</evidence>
<dbReference type="PANTHER" id="PTHR12341:SF7">
    <property type="entry name" value="5'-3' EXORIBONUCLEASE 1"/>
    <property type="match status" value="1"/>
</dbReference>
<dbReference type="Pfam" id="PF17846">
    <property type="entry name" value="XRN_M"/>
    <property type="match status" value="2"/>
</dbReference>
<gene>
    <name evidence="7" type="ORF">Indivirus_4_46</name>
</gene>
<evidence type="ECO:0000259" key="6">
    <source>
        <dbReference type="Pfam" id="PF17846"/>
    </source>
</evidence>
<dbReference type="GO" id="GO:0004534">
    <property type="term" value="F:5'-3' RNA exonuclease activity"/>
    <property type="evidence" value="ECO:0007669"/>
    <property type="project" value="TreeGrafter"/>
</dbReference>
<dbReference type="GO" id="GO:0000956">
    <property type="term" value="P:nuclear-transcribed mRNA catabolic process"/>
    <property type="evidence" value="ECO:0007669"/>
    <property type="project" value="TreeGrafter"/>
</dbReference>
<reference evidence="7" key="1">
    <citation type="journal article" date="2017" name="Science">
        <title>Giant viruses with an expanded complement of translation system components.</title>
        <authorList>
            <person name="Schulz F."/>
            <person name="Yutin N."/>
            <person name="Ivanova N.N."/>
            <person name="Ortega D.R."/>
            <person name="Lee T.K."/>
            <person name="Vierheilig J."/>
            <person name="Daims H."/>
            <person name="Horn M."/>
            <person name="Wagner M."/>
            <person name="Jensen G.J."/>
            <person name="Kyrpides N.C."/>
            <person name="Koonin E.V."/>
            <person name="Woyke T."/>
        </authorList>
    </citation>
    <scope>NUCLEOTIDE SEQUENCE</scope>
    <source>
        <strain evidence="7">ILV1</strain>
    </source>
</reference>
<dbReference type="InterPro" id="IPR004859">
    <property type="entry name" value="Xrn1_N"/>
</dbReference>
<dbReference type="EMBL" id="KY684088">
    <property type="protein sequence ID" value="ARF09874.1"/>
    <property type="molecule type" value="Genomic_DNA"/>
</dbReference>
<accession>A0A1V0SE08</accession>
<evidence type="ECO:0000256" key="1">
    <source>
        <dbReference type="ARBA" id="ARBA00022722"/>
    </source>
</evidence>
<keyword evidence="2" id="KW-0378">Hydrolase</keyword>
<dbReference type="InterPro" id="IPR027073">
    <property type="entry name" value="5_3_exoribonuclease"/>
</dbReference>
<comment type="similarity">
    <text evidence="4">Belongs to the 5'-3' exonuclease family.</text>
</comment>
<organism evidence="7">
    <name type="scientific">Indivirus ILV1</name>
    <dbReference type="NCBI Taxonomy" id="1977633"/>
    <lineage>
        <taxon>Viruses</taxon>
        <taxon>Varidnaviria</taxon>
        <taxon>Bamfordvirae</taxon>
        <taxon>Nucleocytoviricota</taxon>
        <taxon>Megaviricetes</taxon>
        <taxon>Imitervirales</taxon>
        <taxon>Mimiviridae</taxon>
        <taxon>Klosneuvirinae</taxon>
        <taxon>Indivirus</taxon>
    </lineage>
</organism>
<dbReference type="Pfam" id="PF03159">
    <property type="entry name" value="XRN_N"/>
    <property type="match status" value="1"/>
</dbReference>
<keyword evidence="1" id="KW-0540">Nuclease</keyword>
<dbReference type="PANTHER" id="PTHR12341">
    <property type="entry name" value="5'-&gt;3' EXORIBONUCLEASE"/>
    <property type="match status" value="1"/>
</dbReference>
<keyword evidence="3 7" id="KW-0269">Exonuclease</keyword>
<name>A0A1V0SE08_9VIRU</name>
<feature type="domain" description="Xrn1 N-terminal" evidence="5">
    <location>
        <begin position="1"/>
        <end position="219"/>
    </location>
</feature>